<dbReference type="PROSITE" id="PS50005">
    <property type="entry name" value="TPR"/>
    <property type="match status" value="1"/>
</dbReference>
<evidence type="ECO:0000313" key="2">
    <source>
        <dbReference type="EMBL" id="MCF1714747.1"/>
    </source>
</evidence>
<dbReference type="InterPro" id="IPR011990">
    <property type="entry name" value="TPR-like_helical_dom_sf"/>
</dbReference>
<dbReference type="SUPFAM" id="SSF48452">
    <property type="entry name" value="TPR-like"/>
    <property type="match status" value="4"/>
</dbReference>
<feature type="repeat" description="TPR" evidence="1">
    <location>
        <begin position="654"/>
        <end position="687"/>
    </location>
</feature>
<dbReference type="Gene3D" id="1.25.40.10">
    <property type="entry name" value="Tetratricopeptide repeat domain"/>
    <property type="match status" value="8"/>
</dbReference>
<evidence type="ECO:0000313" key="3">
    <source>
        <dbReference type="Proteomes" id="UP001200145"/>
    </source>
</evidence>
<sequence>MRNFVATILCCSLLQFGQAQQTGFFTDPRNGYKQAKEYYQQGQYSLAYPIFRELYQQQREPDLTNNALNSQELRFYTLSCGLMLHEKGALEQATEYAELEENVSRVELMSFHLGEYYFRQKDFYQAVNFYEKTSLTNLENSQVATLKFHQGYSYFNLQQFDKAKPLLDAVRQMKSSEHYVDANYYYGFIAFRDRQYRTALESFRIVENAEAYSDVVPYYIASILYITGEKEKALEYAGGRLSKGKGYYDLELSKLVGHGWFEKGEYGKALPYLEKFAERNTLGRYDQYELSYTQYQLKQYEKAIEGFKKLSGKEDSLAQNSMYLLGDAYLKTGQKANARNAFLFCAINSSNPTQQEISRFNYGKLSYELGYHDIALNELQQFLATYPNSSYAAEAREVLVGVMATTSNFKDALTLLESIRQPSEQVKRFYPSILYGRATELINDNRLAEADLLLDKALKAPYNTAILPLTQFWKGELAYRTGAVEEAIEYYTDYLKNPVTNNEVSSTNAHYNLGYAYLRKELYRQAQASFDAVIKTPAARSTQVEQDAYIRSADAVYMQRDYKKASSMYDRAIQLGWASSDYANFQKAMIAGISNSGDKIRLLQQLQQKYPNSSLIPDANMEIAQSYLANEDFKEAIPYLQAVMKDARSEALKPRAYLRAGIAHYNLGNNEAALKQYNTLLEQYPNSTEAEDALDNARSIYVEEGRTSEYIGYARKMGRDISTSQQDSLSYAEAEIQLSNGNFTNAISRFDAYLKNYPQGRYVVEANYYKGEIHLSRKEFAPAAAAYEAVASRVPNKFGEKSLLQAARINFFDLKQYEKAAGLYAQLKNFASTEENKLEAMRGQLRSEFQLGQWAQAVENAKELLKAKGASGDDKLLSNMVLARAAQEEKNYDLAISYYKAAVTGGKGAYSAEARYQIAWCLFEQSKLKESEKAAFEVINKSGSYEEWVTRSYILLGDIYMKQQDYFNAKATYQSIVENASIPELKEMAQQKLKQATEAESKQNTISAKN</sequence>
<dbReference type="PANTHER" id="PTHR12558">
    <property type="entry name" value="CELL DIVISION CYCLE 16,23,27"/>
    <property type="match status" value="1"/>
</dbReference>
<evidence type="ECO:0000256" key="1">
    <source>
        <dbReference type="PROSITE-ProRule" id="PRU00339"/>
    </source>
</evidence>
<dbReference type="EMBL" id="JAKEVY010000002">
    <property type="protein sequence ID" value="MCF1714747.1"/>
    <property type="molecule type" value="Genomic_DNA"/>
</dbReference>
<protein>
    <submittedName>
        <fullName evidence="2">Tetratricopeptide repeat protein</fullName>
    </submittedName>
</protein>
<proteinExistence type="predicted"/>
<dbReference type="InterPro" id="IPR019734">
    <property type="entry name" value="TPR_rpt"/>
</dbReference>
<comment type="caution">
    <text evidence="2">The sequence shown here is derived from an EMBL/GenBank/DDBJ whole genome shotgun (WGS) entry which is preliminary data.</text>
</comment>
<gene>
    <name evidence="2" type="ORF">L0U88_08925</name>
</gene>
<name>A0ABS9BGC2_9BACT</name>
<keyword evidence="1" id="KW-0802">TPR repeat</keyword>
<dbReference type="RefSeq" id="WP_234865700.1">
    <property type="nucleotide sequence ID" value="NZ_JAKEVY010000002.1"/>
</dbReference>
<accession>A0ABS9BGC2</accession>
<keyword evidence="3" id="KW-1185">Reference proteome</keyword>
<dbReference type="Pfam" id="PF13432">
    <property type="entry name" value="TPR_16"/>
    <property type="match status" value="5"/>
</dbReference>
<dbReference type="Pfam" id="PF13181">
    <property type="entry name" value="TPR_8"/>
    <property type="match status" value="2"/>
</dbReference>
<organism evidence="2 3">
    <name type="scientific">Flavihumibacter fluminis</name>
    <dbReference type="NCBI Taxonomy" id="2909236"/>
    <lineage>
        <taxon>Bacteria</taxon>
        <taxon>Pseudomonadati</taxon>
        <taxon>Bacteroidota</taxon>
        <taxon>Chitinophagia</taxon>
        <taxon>Chitinophagales</taxon>
        <taxon>Chitinophagaceae</taxon>
        <taxon>Flavihumibacter</taxon>
    </lineage>
</organism>
<dbReference type="Proteomes" id="UP001200145">
    <property type="component" value="Unassembled WGS sequence"/>
</dbReference>
<dbReference type="SUPFAM" id="SSF81901">
    <property type="entry name" value="HCP-like"/>
    <property type="match status" value="1"/>
</dbReference>
<dbReference type="PANTHER" id="PTHR12558:SF47">
    <property type="entry name" value="LIPOPOLYSACCHARIDE ASSEMBLY PROTEIN B"/>
    <property type="match status" value="1"/>
</dbReference>
<reference evidence="2 3" key="1">
    <citation type="submission" date="2022-01" db="EMBL/GenBank/DDBJ databases">
        <title>Flavihumibacter sp. nov., isolated from sediment of a river.</title>
        <authorList>
            <person name="Liu H."/>
        </authorList>
    </citation>
    <scope>NUCLEOTIDE SEQUENCE [LARGE SCALE GENOMIC DNA]</scope>
    <source>
        <strain evidence="2 3">RY-1</strain>
    </source>
</reference>
<dbReference type="SMART" id="SM00028">
    <property type="entry name" value="TPR"/>
    <property type="match status" value="10"/>
</dbReference>